<name>A0AB34K588_PRYPA</name>
<gene>
    <name evidence="1" type="ORF">AB1Y20_009280</name>
</gene>
<keyword evidence="2" id="KW-1185">Reference proteome</keyword>
<dbReference type="PANTHER" id="PTHR37952">
    <property type="match status" value="1"/>
</dbReference>
<protein>
    <recommendedName>
        <fullName evidence="3">Photosystem II reaction center Psb28 protein</fullName>
    </recommendedName>
</protein>
<dbReference type="AlphaFoldDB" id="A0AB34K588"/>
<dbReference type="PANTHER" id="PTHR37952:SF2">
    <property type="entry name" value="PROTEIN CREA"/>
    <property type="match status" value="1"/>
</dbReference>
<dbReference type="EMBL" id="JBGBPQ010000002">
    <property type="protein sequence ID" value="KAL1527905.1"/>
    <property type="molecule type" value="Genomic_DNA"/>
</dbReference>
<dbReference type="Pfam" id="PF05981">
    <property type="entry name" value="CreA"/>
    <property type="match status" value="1"/>
</dbReference>
<accession>A0AB34K588</accession>
<organism evidence="1 2">
    <name type="scientific">Prymnesium parvum</name>
    <name type="common">Toxic golden alga</name>
    <dbReference type="NCBI Taxonomy" id="97485"/>
    <lineage>
        <taxon>Eukaryota</taxon>
        <taxon>Haptista</taxon>
        <taxon>Haptophyta</taxon>
        <taxon>Prymnesiophyceae</taxon>
        <taxon>Prymnesiales</taxon>
        <taxon>Prymnesiaceae</taxon>
        <taxon>Prymnesium</taxon>
    </lineage>
</organism>
<comment type="caution">
    <text evidence="1">The sequence shown here is derived from an EMBL/GenBank/DDBJ whole genome shotgun (WGS) entry which is preliminary data.</text>
</comment>
<dbReference type="InterPro" id="IPR010292">
    <property type="entry name" value="Uncharacterised_CreA"/>
</dbReference>
<evidence type="ECO:0000313" key="1">
    <source>
        <dbReference type="EMBL" id="KAL1527905.1"/>
    </source>
</evidence>
<reference evidence="1 2" key="1">
    <citation type="journal article" date="2024" name="Science">
        <title>Giant polyketide synthase enzymes in the biosynthesis of giant marine polyether toxins.</title>
        <authorList>
            <person name="Fallon T.R."/>
            <person name="Shende V.V."/>
            <person name="Wierzbicki I.H."/>
            <person name="Pendleton A.L."/>
            <person name="Watervoot N.F."/>
            <person name="Auber R.P."/>
            <person name="Gonzalez D.J."/>
            <person name="Wisecaver J.H."/>
            <person name="Moore B.S."/>
        </authorList>
    </citation>
    <scope>NUCLEOTIDE SEQUENCE [LARGE SCALE GENOMIC DNA]</scope>
    <source>
        <strain evidence="1 2">12B1</strain>
    </source>
</reference>
<dbReference type="Proteomes" id="UP001515480">
    <property type="component" value="Unassembled WGS sequence"/>
</dbReference>
<sequence length="206" mass="22312">MRLLVTQAQWAVSPRPPIVSMRLTQRSPPPLPAASVLTALALSASLAVSPMVGFPDAALADKRVIGEIAGSGLLFKDTLKIEAFDDPKVSGVQLYLSDFERPVTEKFAKGDIFSDPSQAGLTCSRSQTRVVVAAAASRDRGGEEVFSESRSLLFKSLKVRRVVDEPGETIVYAVYSQRLDKNEDANNSRFKSNLCAVHVDEFAVAQ</sequence>
<evidence type="ECO:0008006" key="3">
    <source>
        <dbReference type="Google" id="ProtNLM"/>
    </source>
</evidence>
<proteinExistence type="predicted"/>
<evidence type="ECO:0000313" key="2">
    <source>
        <dbReference type="Proteomes" id="UP001515480"/>
    </source>
</evidence>